<evidence type="ECO:0000313" key="18">
    <source>
        <dbReference type="Proteomes" id="UP000198828"/>
    </source>
</evidence>
<comment type="similarity">
    <text evidence="3">Belongs to the complex I 75 kDa subunit family.</text>
</comment>
<feature type="domain" description="4Fe-4S ferredoxin-type" evidence="15">
    <location>
        <begin position="137"/>
        <end position="170"/>
    </location>
</feature>
<dbReference type="InterPro" id="IPR000283">
    <property type="entry name" value="NADH_UbQ_OxRdtase_75kDa_su_CS"/>
</dbReference>
<keyword evidence="4" id="KW-0004">4Fe-4S</keyword>
<dbReference type="PROSITE" id="PS51085">
    <property type="entry name" value="2FE2S_FER_2"/>
    <property type="match status" value="1"/>
</dbReference>
<dbReference type="SMART" id="SM00902">
    <property type="entry name" value="Fe_hyd_SSU"/>
    <property type="match status" value="1"/>
</dbReference>
<keyword evidence="7" id="KW-0677">Repeat</keyword>
<evidence type="ECO:0000313" key="17">
    <source>
        <dbReference type="EMBL" id="SDX37782.1"/>
    </source>
</evidence>
<dbReference type="EMBL" id="FNNG01000010">
    <property type="protein sequence ID" value="SDX37782.1"/>
    <property type="molecule type" value="Genomic_DNA"/>
</dbReference>
<evidence type="ECO:0000256" key="7">
    <source>
        <dbReference type="ARBA" id="ARBA00022737"/>
    </source>
</evidence>
<dbReference type="Pfam" id="PF13510">
    <property type="entry name" value="Fer2_4"/>
    <property type="match status" value="1"/>
</dbReference>
<dbReference type="InterPro" id="IPR004108">
    <property type="entry name" value="Fe_hydrogenase_lsu_C"/>
</dbReference>
<dbReference type="InterPro" id="IPR017900">
    <property type="entry name" value="4Fe4S_Fe_S_CS"/>
</dbReference>
<reference evidence="17 18" key="1">
    <citation type="submission" date="2016-10" db="EMBL/GenBank/DDBJ databases">
        <authorList>
            <person name="de Groot N.N."/>
        </authorList>
    </citation>
    <scope>NUCLEOTIDE SEQUENCE [LARGE SCALE GENOMIC DNA]</scope>
    <source>
        <strain evidence="17 18">DSM 23310</strain>
    </source>
</reference>
<evidence type="ECO:0000256" key="12">
    <source>
        <dbReference type="ARBA" id="ARBA00023136"/>
    </source>
</evidence>
<dbReference type="Gene3D" id="3.10.20.740">
    <property type="match status" value="1"/>
</dbReference>
<evidence type="ECO:0000259" key="14">
    <source>
        <dbReference type="PROSITE" id="PS51085"/>
    </source>
</evidence>
<evidence type="ECO:0000256" key="13">
    <source>
        <dbReference type="ARBA" id="ARBA00034078"/>
    </source>
</evidence>
<dbReference type="PROSITE" id="PS00198">
    <property type="entry name" value="4FE4S_FER_1"/>
    <property type="match status" value="1"/>
</dbReference>
<dbReference type="PROSITE" id="PS51839">
    <property type="entry name" value="4FE4S_HC3"/>
    <property type="match status" value="1"/>
</dbReference>
<organism evidence="17 18">
    <name type="scientific">Tepidimicrobium xylanilyticum</name>
    <dbReference type="NCBI Taxonomy" id="1123352"/>
    <lineage>
        <taxon>Bacteria</taxon>
        <taxon>Bacillati</taxon>
        <taxon>Bacillota</taxon>
        <taxon>Tissierellia</taxon>
        <taxon>Tissierellales</taxon>
        <taxon>Tepidimicrobiaceae</taxon>
        <taxon>Tepidimicrobium</taxon>
    </lineage>
</organism>
<protein>
    <submittedName>
        <fullName evidence="17">NADH-quinone oxidoreductase subunit G</fullName>
    </submittedName>
</protein>
<keyword evidence="12" id="KW-0472">Membrane</keyword>
<dbReference type="CDD" id="cd00207">
    <property type="entry name" value="fer2"/>
    <property type="match status" value="1"/>
</dbReference>
<dbReference type="Gene3D" id="3.30.70.20">
    <property type="match status" value="1"/>
</dbReference>
<accession>A0A1H3B747</accession>
<keyword evidence="5" id="KW-0001">2Fe-2S</keyword>
<dbReference type="InterPro" id="IPR050340">
    <property type="entry name" value="Cytosolic_Fe-S_CAF"/>
</dbReference>
<dbReference type="PANTHER" id="PTHR11615">
    <property type="entry name" value="NITRATE, FORMATE, IRON DEHYDROGENASE"/>
    <property type="match status" value="1"/>
</dbReference>
<evidence type="ECO:0000256" key="3">
    <source>
        <dbReference type="ARBA" id="ARBA00005404"/>
    </source>
</evidence>
<keyword evidence="6" id="KW-0479">Metal-binding</keyword>
<dbReference type="AlphaFoldDB" id="A0A1H3B747"/>
<feature type="domain" description="4Fe-4S His(Cys)3-ligated-type" evidence="16">
    <location>
        <begin position="78"/>
        <end position="117"/>
    </location>
</feature>
<keyword evidence="9" id="KW-0408">Iron</keyword>
<evidence type="ECO:0000256" key="8">
    <source>
        <dbReference type="ARBA" id="ARBA00022967"/>
    </source>
</evidence>
<evidence type="ECO:0000256" key="10">
    <source>
        <dbReference type="ARBA" id="ARBA00023014"/>
    </source>
</evidence>
<dbReference type="Pfam" id="PF10588">
    <property type="entry name" value="NADH-G_4Fe-4S_3"/>
    <property type="match status" value="1"/>
</dbReference>
<dbReference type="InterPro" id="IPR009016">
    <property type="entry name" value="Fe_hydrogenase"/>
</dbReference>
<dbReference type="GO" id="GO:0051539">
    <property type="term" value="F:4 iron, 4 sulfur cluster binding"/>
    <property type="evidence" value="ECO:0007669"/>
    <property type="project" value="UniProtKB-KW"/>
</dbReference>
<evidence type="ECO:0000256" key="2">
    <source>
        <dbReference type="ARBA" id="ARBA00004370"/>
    </source>
</evidence>
<dbReference type="SUPFAM" id="SSF53920">
    <property type="entry name" value="Fe-only hydrogenase"/>
    <property type="match status" value="1"/>
</dbReference>
<feature type="domain" description="2Fe-2S ferredoxin-type" evidence="14">
    <location>
        <begin position="1"/>
        <end position="78"/>
    </location>
</feature>
<dbReference type="Gene3D" id="3.40.950.10">
    <property type="entry name" value="Fe-only Hydrogenase (Larger Subunit), Chain L, domain 3"/>
    <property type="match status" value="1"/>
</dbReference>
<dbReference type="InterPro" id="IPR017896">
    <property type="entry name" value="4Fe4S_Fe-S-bd"/>
</dbReference>
<dbReference type="GO" id="GO:0008137">
    <property type="term" value="F:NADH dehydrogenase (ubiquinone) activity"/>
    <property type="evidence" value="ECO:0007669"/>
    <property type="project" value="InterPro"/>
</dbReference>
<comment type="cofactor">
    <cofactor evidence="1">
        <name>[4Fe-4S] cluster</name>
        <dbReference type="ChEBI" id="CHEBI:49883"/>
    </cofactor>
</comment>
<evidence type="ECO:0000259" key="16">
    <source>
        <dbReference type="PROSITE" id="PS51839"/>
    </source>
</evidence>
<comment type="cofactor">
    <cofactor evidence="13">
        <name>[2Fe-2S] cluster</name>
        <dbReference type="ChEBI" id="CHEBI:190135"/>
    </cofactor>
</comment>
<dbReference type="PROSITE" id="PS51379">
    <property type="entry name" value="4FE4S_FER_2"/>
    <property type="match status" value="2"/>
</dbReference>
<evidence type="ECO:0000259" key="15">
    <source>
        <dbReference type="PROSITE" id="PS51379"/>
    </source>
</evidence>
<evidence type="ECO:0000256" key="4">
    <source>
        <dbReference type="ARBA" id="ARBA00022485"/>
    </source>
</evidence>
<evidence type="ECO:0000256" key="6">
    <source>
        <dbReference type="ARBA" id="ARBA00022723"/>
    </source>
</evidence>
<dbReference type="GO" id="GO:0005506">
    <property type="term" value="F:iron ion binding"/>
    <property type="evidence" value="ECO:0007669"/>
    <property type="project" value="InterPro"/>
</dbReference>
<keyword evidence="10" id="KW-0411">Iron-sulfur</keyword>
<dbReference type="FunFam" id="3.30.70.20:FF:000035">
    <property type="entry name" value="Iron hydrogenase 1"/>
    <property type="match status" value="1"/>
</dbReference>
<dbReference type="InterPro" id="IPR001041">
    <property type="entry name" value="2Fe-2S_ferredoxin-type"/>
</dbReference>
<dbReference type="InterPro" id="IPR036010">
    <property type="entry name" value="2Fe-2S_ferredoxin-like_sf"/>
</dbReference>
<keyword evidence="11" id="KW-0520">NAD</keyword>
<dbReference type="NCBIfam" id="TIGR02512">
    <property type="entry name" value="FeFe_hydrog_A"/>
    <property type="match status" value="1"/>
</dbReference>
<keyword evidence="18" id="KW-1185">Reference proteome</keyword>
<keyword evidence="8" id="KW-1278">Translocase</keyword>
<dbReference type="GO" id="GO:0042773">
    <property type="term" value="P:ATP synthesis coupled electron transport"/>
    <property type="evidence" value="ECO:0007669"/>
    <property type="project" value="InterPro"/>
</dbReference>
<dbReference type="GO" id="GO:0051537">
    <property type="term" value="F:2 iron, 2 sulfur cluster binding"/>
    <property type="evidence" value="ECO:0007669"/>
    <property type="project" value="UniProtKB-KW"/>
</dbReference>
<dbReference type="SUPFAM" id="SSF54862">
    <property type="entry name" value="4Fe-4S ferredoxins"/>
    <property type="match status" value="1"/>
</dbReference>
<dbReference type="InterPro" id="IPR003149">
    <property type="entry name" value="Fe_hydrogenase_ssu"/>
</dbReference>
<dbReference type="InterPro" id="IPR013352">
    <property type="entry name" value="Fe_hydrogenase_subset"/>
</dbReference>
<feature type="domain" description="4Fe-4S ferredoxin-type" evidence="15">
    <location>
        <begin position="178"/>
        <end position="209"/>
    </location>
</feature>
<dbReference type="Pfam" id="PF12838">
    <property type="entry name" value="Fer4_7"/>
    <property type="match status" value="1"/>
</dbReference>
<dbReference type="Gene3D" id="3.40.50.1780">
    <property type="match status" value="1"/>
</dbReference>
<dbReference type="InterPro" id="IPR019574">
    <property type="entry name" value="NADH_UbQ_OxRdtase_Gsu_4Fe4S-bd"/>
</dbReference>
<dbReference type="GO" id="GO:0016020">
    <property type="term" value="C:membrane"/>
    <property type="evidence" value="ECO:0007669"/>
    <property type="project" value="UniProtKB-SubCell"/>
</dbReference>
<dbReference type="RefSeq" id="WP_093753636.1">
    <property type="nucleotide sequence ID" value="NZ_FNNG01000010.1"/>
</dbReference>
<sequence>MKGTMIVDGRQVEFDKEKNVLEVVRKAGIDLPTFCYHSELSIYGACRMCIVEDKWGNIFASCSQLPRDGMEVFTNTKKVQKYRKLILEMILANHDRDCTTCTRTGKCQLQELAIRFGIKDIRFDPIRKRLPIDKSSLSIIRNPNKCILCGDCVRVCEEVQGVGALSFVNRGSDITVAPAFNRDIAEVNCVNCGQCRAVCPTAAIIIKNDNGKVWEVVHDKSKRVIAQIAPAVRVALGEEFGLEPGQVTIGKIVAALKKIGVDEVYDTAFSADMTVIEESKEFLERFETGEKLPLFTSCCPGWVKFAENKYPDMVDNISTCKSPQQMFGAVIKEYYKEKDKDENKGTILISVMPCTAKKAEAAREEFEHNGVRDVDIVITTQELALLIKEAGINFEQLEEESFDMPFGLASGSGIIFGATGGVAEAVVTRLLKNKPDHNTKDLLFSNVRGMDNIKEASFNLDGKEIKIAVVHGLNNADELIKQIKSGKRYYDFIEVMACPGGCIAGGGQPIPMNLETRKGRAKGLYRLDRISHIKSSDTNPLVMSLFEGILKDNHELLHVHKKMEVES</sequence>
<dbReference type="PROSITE" id="PS00641">
    <property type="entry name" value="COMPLEX1_75K_1"/>
    <property type="match status" value="1"/>
</dbReference>
<evidence type="ECO:0000256" key="1">
    <source>
        <dbReference type="ARBA" id="ARBA00001966"/>
    </source>
</evidence>
<dbReference type="Pfam" id="PF02906">
    <property type="entry name" value="Fe_hyd_lg_C"/>
    <property type="match status" value="1"/>
</dbReference>
<dbReference type="SMART" id="SM00929">
    <property type="entry name" value="NADH-G_4Fe-4S_3"/>
    <property type="match status" value="1"/>
</dbReference>
<dbReference type="Pfam" id="PF02256">
    <property type="entry name" value="Fe_hyd_SSU"/>
    <property type="match status" value="1"/>
</dbReference>
<evidence type="ECO:0000256" key="5">
    <source>
        <dbReference type="ARBA" id="ARBA00022714"/>
    </source>
</evidence>
<dbReference type="OrthoDB" id="9803192at2"/>
<dbReference type="FunFam" id="3.10.20.740:FF:000004">
    <property type="entry name" value="NADH-quinone oxidoreductase"/>
    <property type="match status" value="1"/>
</dbReference>
<name>A0A1H3B747_9FIRM</name>
<dbReference type="Proteomes" id="UP000198828">
    <property type="component" value="Unassembled WGS sequence"/>
</dbReference>
<gene>
    <name evidence="17" type="ORF">SAMN05660923_02193</name>
</gene>
<proteinExistence type="inferred from homology"/>
<evidence type="ECO:0000256" key="11">
    <source>
        <dbReference type="ARBA" id="ARBA00023027"/>
    </source>
</evidence>
<dbReference type="GO" id="GO:0008901">
    <property type="term" value="F:ferredoxin hydrogenase activity"/>
    <property type="evidence" value="ECO:0007669"/>
    <property type="project" value="InterPro"/>
</dbReference>
<comment type="subcellular location">
    <subcellularLocation>
        <location evidence="2">Membrane</location>
    </subcellularLocation>
</comment>
<evidence type="ECO:0000256" key="9">
    <source>
        <dbReference type="ARBA" id="ARBA00023004"/>
    </source>
</evidence>
<dbReference type="SUPFAM" id="SSF54292">
    <property type="entry name" value="2Fe-2S ferredoxin-like"/>
    <property type="match status" value="1"/>
</dbReference>